<keyword evidence="3" id="KW-1185">Reference proteome</keyword>
<protein>
    <recommendedName>
        <fullName evidence="4">Secreted protein</fullName>
    </recommendedName>
</protein>
<evidence type="ECO:0000313" key="3">
    <source>
        <dbReference type="Proteomes" id="UP000824120"/>
    </source>
</evidence>
<proteinExistence type="predicted"/>
<organism evidence="2 3">
    <name type="scientific">Solanum commersonii</name>
    <name type="common">Commerson's wild potato</name>
    <name type="synonym">Commerson's nightshade</name>
    <dbReference type="NCBI Taxonomy" id="4109"/>
    <lineage>
        <taxon>Eukaryota</taxon>
        <taxon>Viridiplantae</taxon>
        <taxon>Streptophyta</taxon>
        <taxon>Embryophyta</taxon>
        <taxon>Tracheophyta</taxon>
        <taxon>Spermatophyta</taxon>
        <taxon>Magnoliopsida</taxon>
        <taxon>eudicotyledons</taxon>
        <taxon>Gunneridae</taxon>
        <taxon>Pentapetalae</taxon>
        <taxon>asterids</taxon>
        <taxon>lamiids</taxon>
        <taxon>Solanales</taxon>
        <taxon>Solanaceae</taxon>
        <taxon>Solanoideae</taxon>
        <taxon>Solaneae</taxon>
        <taxon>Solanum</taxon>
    </lineage>
</organism>
<reference evidence="2 3" key="1">
    <citation type="submission" date="2020-09" db="EMBL/GenBank/DDBJ databases">
        <title>De no assembly of potato wild relative species, Solanum commersonii.</title>
        <authorList>
            <person name="Cho K."/>
        </authorList>
    </citation>
    <scope>NUCLEOTIDE SEQUENCE [LARGE SCALE GENOMIC DNA]</scope>
    <source>
        <strain evidence="2">LZ3.2</strain>
        <tissue evidence="2">Leaf</tissue>
    </source>
</reference>
<feature type="chain" id="PRO_5039951252" description="Secreted protein" evidence="1">
    <location>
        <begin position="22"/>
        <end position="69"/>
    </location>
</feature>
<name>A0A9J6B157_SOLCO</name>
<evidence type="ECO:0000256" key="1">
    <source>
        <dbReference type="SAM" id="SignalP"/>
    </source>
</evidence>
<evidence type="ECO:0000313" key="2">
    <source>
        <dbReference type="EMBL" id="KAG5630396.1"/>
    </source>
</evidence>
<comment type="caution">
    <text evidence="2">The sequence shown here is derived from an EMBL/GenBank/DDBJ whole genome shotgun (WGS) entry which is preliminary data.</text>
</comment>
<evidence type="ECO:0008006" key="4">
    <source>
        <dbReference type="Google" id="ProtNLM"/>
    </source>
</evidence>
<dbReference type="Proteomes" id="UP000824120">
    <property type="component" value="Chromosome 1"/>
</dbReference>
<sequence>MQVLKMSSCILLYLHPILFLSENPPSTQIRPHNVRVHKDMMCCTDRWGLGRNTANEYALNGKNKQCWRL</sequence>
<keyword evidence="1" id="KW-0732">Signal</keyword>
<accession>A0A9J6B157</accession>
<feature type="signal peptide" evidence="1">
    <location>
        <begin position="1"/>
        <end position="21"/>
    </location>
</feature>
<dbReference type="AlphaFoldDB" id="A0A9J6B157"/>
<gene>
    <name evidence="2" type="ORF">H5410_002113</name>
</gene>
<dbReference type="EMBL" id="JACXVP010000001">
    <property type="protein sequence ID" value="KAG5630396.1"/>
    <property type="molecule type" value="Genomic_DNA"/>
</dbReference>